<dbReference type="PROSITE" id="PS51790">
    <property type="entry name" value="MSRB"/>
    <property type="match status" value="1"/>
</dbReference>
<dbReference type="Pfam" id="PF01641">
    <property type="entry name" value="SelR"/>
    <property type="match status" value="1"/>
</dbReference>
<dbReference type="PANTHER" id="PTHR46081">
    <property type="entry name" value="PEPTIDE METHIONINE SULFOXIDE REDUCTASE 2"/>
    <property type="match status" value="1"/>
</dbReference>
<keyword evidence="8" id="KW-1185">Reference proteome</keyword>
<dbReference type="EC" id="1.8.4.12" evidence="5"/>
<gene>
    <name evidence="7" type="ORF">AMS68_007388</name>
</gene>
<comment type="cofactor">
    <cofactor evidence="5">
        <name>Zn(2+)</name>
        <dbReference type="ChEBI" id="CHEBI:29105"/>
    </cofactor>
    <text evidence="5">Binds 1 zinc ion per subunit.</text>
</comment>
<dbReference type="Gene3D" id="2.170.150.20">
    <property type="entry name" value="Peptide methionine sulfoxide reductase"/>
    <property type="match status" value="1"/>
</dbReference>
<evidence type="ECO:0000256" key="3">
    <source>
        <dbReference type="ARBA" id="ARBA00022833"/>
    </source>
</evidence>
<dbReference type="InterPro" id="IPR028427">
    <property type="entry name" value="Met_Sox_Rdtase_MsrB"/>
</dbReference>
<accession>A0A6H0Y4M5</accession>
<dbReference type="SUPFAM" id="SSF51316">
    <property type="entry name" value="Mss4-like"/>
    <property type="match status" value="1"/>
</dbReference>
<dbReference type="PANTHER" id="PTHR46081:SF8">
    <property type="entry name" value="PEPTIDE METHIONINE SULFOXIDE REDUCTASE 2"/>
    <property type="match status" value="1"/>
</dbReference>
<dbReference type="OrthoDB" id="44061at2759"/>
<dbReference type="NCBIfam" id="TIGR00357">
    <property type="entry name" value="peptide-methionine (R)-S-oxide reductase MsrB"/>
    <property type="match status" value="1"/>
</dbReference>
<evidence type="ECO:0000256" key="4">
    <source>
        <dbReference type="ARBA" id="ARBA00023002"/>
    </source>
</evidence>
<keyword evidence="2 5" id="KW-0479">Metal-binding</keyword>
<dbReference type="EMBL" id="CP051143">
    <property type="protein sequence ID" value="QIX01871.1"/>
    <property type="molecule type" value="Genomic_DNA"/>
</dbReference>
<protein>
    <recommendedName>
        <fullName evidence="5">Peptide-methionine (R)-S-oxide reductase</fullName>
        <ecNumber evidence="5">1.8.4.12</ecNumber>
    </recommendedName>
</protein>
<dbReference type="AlphaFoldDB" id="A0A6H0Y4M5"/>
<reference evidence="7 8" key="1">
    <citation type="journal article" date="2016" name="Sci. Rep.">
        <title>Peltaster fructicola genome reveals evolution from an invasive phytopathogen to an ectophytic parasite.</title>
        <authorList>
            <person name="Xu C."/>
            <person name="Chen H."/>
            <person name="Gleason M.L."/>
            <person name="Xu J.R."/>
            <person name="Liu H."/>
            <person name="Zhang R."/>
            <person name="Sun G."/>
        </authorList>
    </citation>
    <scope>NUCLEOTIDE SEQUENCE [LARGE SCALE GENOMIC DNA]</scope>
    <source>
        <strain evidence="7 8">LNHT1506</strain>
    </source>
</reference>
<evidence type="ECO:0000259" key="6">
    <source>
        <dbReference type="PROSITE" id="PS51790"/>
    </source>
</evidence>
<comment type="catalytic activity">
    <reaction evidence="5">
        <text>L-methionyl-[protein] + [thioredoxin]-disulfide + H2O = L-methionyl-(R)-S-oxide-[protein] + [thioredoxin]-dithiol</text>
        <dbReference type="Rhea" id="RHEA:24164"/>
        <dbReference type="Rhea" id="RHEA-COMP:10698"/>
        <dbReference type="Rhea" id="RHEA-COMP:10700"/>
        <dbReference type="Rhea" id="RHEA-COMP:12313"/>
        <dbReference type="Rhea" id="RHEA-COMP:12314"/>
        <dbReference type="ChEBI" id="CHEBI:15377"/>
        <dbReference type="ChEBI" id="CHEBI:16044"/>
        <dbReference type="ChEBI" id="CHEBI:29950"/>
        <dbReference type="ChEBI" id="CHEBI:45764"/>
        <dbReference type="ChEBI" id="CHEBI:50058"/>
        <dbReference type="EC" id="1.8.4.12"/>
    </reaction>
</comment>
<dbReference type="Proteomes" id="UP000503462">
    <property type="component" value="Chromosome 5"/>
</dbReference>
<organism evidence="7 8">
    <name type="scientific">Peltaster fructicola</name>
    <dbReference type="NCBI Taxonomy" id="286661"/>
    <lineage>
        <taxon>Eukaryota</taxon>
        <taxon>Fungi</taxon>
        <taxon>Dikarya</taxon>
        <taxon>Ascomycota</taxon>
        <taxon>Pezizomycotina</taxon>
        <taxon>Dothideomycetes</taxon>
        <taxon>Dothideomycetes incertae sedis</taxon>
        <taxon>Peltaster</taxon>
    </lineage>
</organism>
<dbReference type="GO" id="GO:0030091">
    <property type="term" value="P:protein repair"/>
    <property type="evidence" value="ECO:0007669"/>
    <property type="project" value="InterPro"/>
</dbReference>
<dbReference type="GO" id="GO:0046872">
    <property type="term" value="F:metal ion binding"/>
    <property type="evidence" value="ECO:0007669"/>
    <property type="project" value="UniProtKB-KW"/>
</dbReference>
<name>A0A6H0Y4M5_9PEZI</name>
<dbReference type="GO" id="GO:0033743">
    <property type="term" value="F:peptide-methionine (R)-S-oxide reductase activity"/>
    <property type="evidence" value="ECO:0007669"/>
    <property type="project" value="UniProtKB-EC"/>
</dbReference>
<feature type="domain" description="MsrB" evidence="6">
    <location>
        <begin position="72"/>
        <end position="195"/>
    </location>
</feature>
<evidence type="ECO:0000256" key="5">
    <source>
        <dbReference type="RuleBase" id="RU365044"/>
    </source>
</evidence>
<dbReference type="GO" id="GO:0006979">
    <property type="term" value="P:response to oxidative stress"/>
    <property type="evidence" value="ECO:0007669"/>
    <property type="project" value="InterPro"/>
</dbReference>
<evidence type="ECO:0000313" key="7">
    <source>
        <dbReference type="EMBL" id="QIX01871.1"/>
    </source>
</evidence>
<dbReference type="InterPro" id="IPR002579">
    <property type="entry name" value="Met_Sox_Rdtase_MsrB_dom"/>
</dbReference>
<proteinExistence type="inferred from homology"/>
<dbReference type="InterPro" id="IPR011057">
    <property type="entry name" value="Mss4-like_sf"/>
</dbReference>
<keyword evidence="4 5" id="KW-0560">Oxidoreductase</keyword>
<evidence type="ECO:0000256" key="2">
    <source>
        <dbReference type="ARBA" id="ARBA00022723"/>
    </source>
</evidence>
<evidence type="ECO:0000313" key="8">
    <source>
        <dbReference type="Proteomes" id="UP000503462"/>
    </source>
</evidence>
<sequence>MRVPSFPTLLKTVFAFSNATLYRVQPFAAVRGHLARQPIALRASMPIPFLGALFSSSSNKMDNTNYPVKKTDGEWQAQLSPEQFRIVREKGTEYPGSGKYYKHQADSGVYNCVACDAPLYMADDKFQSGCGWPAFFRTVPGAVTEHDDTSLGMRRTEIVCSNCGGHLGHIFRGEPSAPGGIRHCVNSVSLKFSEDDSAVDKTTLGDRKRPGSL</sequence>
<keyword evidence="3 5" id="KW-0862">Zinc</keyword>
<evidence type="ECO:0000256" key="1">
    <source>
        <dbReference type="ARBA" id="ARBA00007174"/>
    </source>
</evidence>
<comment type="similarity">
    <text evidence="1 5">Belongs to the MsrB Met sulfoxide reductase family.</text>
</comment>